<comment type="caution">
    <text evidence="1">The sequence shown here is derived from an EMBL/GenBank/DDBJ whole genome shotgun (WGS) entry which is preliminary data.</text>
</comment>
<reference evidence="1 2" key="1">
    <citation type="submission" date="2024-05" db="EMBL/GenBank/DDBJ databases">
        <title>The nuclear and mitochondrial genome assemblies of Tetragonisca angustula (Apidae: Meliponini), a tiny yet remarkable pollinator in the Neotropics.</title>
        <authorList>
            <person name="Ferrari R."/>
            <person name="Ricardo P.C."/>
            <person name="Dias F.C."/>
            <person name="Araujo N.S."/>
            <person name="Soares D.O."/>
            <person name="Zhou Q.-S."/>
            <person name="Zhu C.-D."/>
            <person name="Coutinho L."/>
            <person name="Airas M.C."/>
            <person name="Batista T.M."/>
        </authorList>
    </citation>
    <scope>NUCLEOTIDE SEQUENCE [LARGE SCALE GENOMIC DNA]</scope>
    <source>
        <strain evidence="1">ASF017062</strain>
        <tissue evidence="1">Abdomen</tissue>
    </source>
</reference>
<sequence>MARMTPEAGRQICWKSRDEKRSNVTTILTIVRSRDYRIIHGARIDVGYQRHDVPLETRRIRAHGQSERAHPRIKEATFISNDRAIRKPRFSPTEAPQALNFLCNP</sequence>
<evidence type="ECO:0000313" key="2">
    <source>
        <dbReference type="Proteomes" id="UP001432146"/>
    </source>
</evidence>
<keyword evidence="2" id="KW-1185">Reference proteome</keyword>
<proteinExistence type="predicted"/>
<name>A0AAW0ZP94_9HYME</name>
<dbReference type="EMBL" id="JAWNGG020000148">
    <property type="protein sequence ID" value="KAK9299525.1"/>
    <property type="molecule type" value="Genomic_DNA"/>
</dbReference>
<accession>A0AAW0ZP94</accession>
<gene>
    <name evidence="1" type="ORF">QLX08_007534</name>
</gene>
<organism evidence="1 2">
    <name type="scientific">Tetragonisca angustula</name>
    <dbReference type="NCBI Taxonomy" id="166442"/>
    <lineage>
        <taxon>Eukaryota</taxon>
        <taxon>Metazoa</taxon>
        <taxon>Ecdysozoa</taxon>
        <taxon>Arthropoda</taxon>
        <taxon>Hexapoda</taxon>
        <taxon>Insecta</taxon>
        <taxon>Pterygota</taxon>
        <taxon>Neoptera</taxon>
        <taxon>Endopterygota</taxon>
        <taxon>Hymenoptera</taxon>
        <taxon>Apocrita</taxon>
        <taxon>Aculeata</taxon>
        <taxon>Apoidea</taxon>
        <taxon>Anthophila</taxon>
        <taxon>Apidae</taxon>
        <taxon>Tetragonisca</taxon>
    </lineage>
</organism>
<dbReference type="Proteomes" id="UP001432146">
    <property type="component" value="Unassembled WGS sequence"/>
</dbReference>
<protein>
    <submittedName>
        <fullName evidence="1">Uncharacterized protein</fullName>
    </submittedName>
</protein>
<dbReference type="AlphaFoldDB" id="A0AAW0ZP94"/>
<evidence type="ECO:0000313" key="1">
    <source>
        <dbReference type="EMBL" id="KAK9299525.1"/>
    </source>
</evidence>